<dbReference type="OrthoDB" id="6758483at2"/>
<keyword evidence="4" id="KW-1185">Reference proteome</keyword>
<dbReference type="Proteomes" id="UP000239504">
    <property type="component" value="Unassembled WGS sequence"/>
</dbReference>
<feature type="chain" id="PRO_5015572631" description="Porin domain-containing protein" evidence="1">
    <location>
        <begin position="24"/>
        <end position="406"/>
    </location>
</feature>
<proteinExistence type="predicted"/>
<dbReference type="SUPFAM" id="SSF56935">
    <property type="entry name" value="Porins"/>
    <property type="match status" value="1"/>
</dbReference>
<name>A0A2S7K6P8_9PROT</name>
<dbReference type="InterPro" id="IPR033900">
    <property type="entry name" value="Gram_neg_porin_domain"/>
</dbReference>
<feature type="domain" description="Porin" evidence="2">
    <location>
        <begin position="13"/>
        <end position="385"/>
    </location>
</feature>
<dbReference type="EMBL" id="PJCH01000005">
    <property type="protein sequence ID" value="PQA88177.1"/>
    <property type="molecule type" value="Genomic_DNA"/>
</dbReference>
<evidence type="ECO:0000313" key="3">
    <source>
        <dbReference type="EMBL" id="PQA88177.1"/>
    </source>
</evidence>
<protein>
    <recommendedName>
        <fullName evidence="2">Porin domain-containing protein</fullName>
    </recommendedName>
</protein>
<comment type="caution">
    <text evidence="3">The sequence shown here is derived from an EMBL/GenBank/DDBJ whole genome shotgun (WGS) entry which is preliminary data.</text>
</comment>
<reference evidence="3 4" key="1">
    <citation type="submission" date="2017-12" db="EMBL/GenBank/DDBJ databases">
        <authorList>
            <person name="Hurst M.R.H."/>
        </authorList>
    </citation>
    <scope>NUCLEOTIDE SEQUENCE [LARGE SCALE GENOMIC DNA]</scope>
    <source>
        <strain evidence="3 4">SY-3-19</strain>
    </source>
</reference>
<evidence type="ECO:0000256" key="1">
    <source>
        <dbReference type="SAM" id="SignalP"/>
    </source>
</evidence>
<dbReference type="InterPro" id="IPR023614">
    <property type="entry name" value="Porin_dom_sf"/>
</dbReference>
<gene>
    <name evidence="3" type="ORF">CW354_07655</name>
</gene>
<organism evidence="3 4">
    <name type="scientific">Hyphococcus luteus</name>
    <dbReference type="NCBI Taxonomy" id="2058213"/>
    <lineage>
        <taxon>Bacteria</taxon>
        <taxon>Pseudomonadati</taxon>
        <taxon>Pseudomonadota</taxon>
        <taxon>Alphaproteobacteria</taxon>
        <taxon>Parvularculales</taxon>
        <taxon>Parvularculaceae</taxon>
        <taxon>Hyphococcus</taxon>
    </lineage>
</organism>
<dbReference type="GO" id="GO:0016020">
    <property type="term" value="C:membrane"/>
    <property type="evidence" value="ECO:0007669"/>
    <property type="project" value="InterPro"/>
</dbReference>
<evidence type="ECO:0000313" key="4">
    <source>
        <dbReference type="Proteomes" id="UP000239504"/>
    </source>
</evidence>
<dbReference type="Pfam" id="PF13609">
    <property type="entry name" value="Porin_4"/>
    <property type="match status" value="1"/>
</dbReference>
<accession>A0A2S7K6P8</accession>
<dbReference type="RefSeq" id="WP_104829422.1">
    <property type="nucleotide sequence ID" value="NZ_PJCH01000005.1"/>
</dbReference>
<dbReference type="Gene3D" id="2.40.160.10">
    <property type="entry name" value="Porin"/>
    <property type="match status" value="1"/>
</dbReference>
<feature type="signal peptide" evidence="1">
    <location>
        <begin position="1"/>
        <end position="23"/>
    </location>
</feature>
<sequence>MTGFRRVLLGAGAAVITAGAAHAADPVKIEVDGEASAAAGLVDGDARGDVDAEINVKGSTILNNGLEVGAGLSARLDGQQPRQLFGGGRYSSLLIGGPRGIAPVGSDAYLQGAYGYARGSFGQLIIGREKGVARMLAVSSPTIFTSVNVSNWQTDLSGLNDIHTLNDFTGYSTKFTYMPPANFLGGVLGGLQLGVSYSPQLRNCGDLICAPEGGFLISPEGVTLTSESHWDDAIEAALYYERGIKLSSRDRLYLGVGASFVTADEDTLAPPSIYNNYEAYSIGLNLAFRGITLGGSVKSTNAGLASFENDGYLAFDAGLTFRTGEEEGDVAFMLGVGQSEANALAANPLDPALYRDTRSAQAGVTYVLGRGITVGAAAQYVESKKPVAAGGPEEAATVVIESSIKF</sequence>
<keyword evidence="1" id="KW-0732">Signal</keyword>
<evidence type="ECO:0000259" key="2">
    <source>
        <dbReference type="Pfam" id="PF13609"/>
    </source>
</evidence>
<dbReference type="GO" id="GO:0015288">
    <property type="term" value="F:porin activity"/>
    <property type="evidence" value="ECO:0007669"/>
    <property type="project" value="InterPro"/>
</dbReference>
<dbReference type="AlphaFoldDB" id="A0A2S7K6P8"/>